<reference evidence="1" key="2">
    <citation type="journal article" date="2015" name="Fish Shellfish Immunol.">
        <title>Early steps in the European eel (Anguilla anguilla)-Vibrio vulnificus interaction in the gills: Role of the RtxA13 toxin.</title>
        <authorList>
            <person name="Callol A."/>
            <person name="Pajuelo D."/>
            <person name="Ebbesson L."/>
            <person name="Teles M."/>
            <person name="MacKenzie S."/>
            <person name="Amaro C."/>
        </authorList>
    </citation>
    <scope>NUCLEOTIDE SEQUENCE</scope>
</reference>
<dbReference type="EMBL" id="GBXM01019666">
    <property type="protein sequence ID" value="JAH88911.1"/>
    <property type="molecule type" value="Transcribed_RNA"/>
</dbReference>
<evidence type="ECO:0000313" key="1">
    <source>
        <dbReference type="EMBL" id="JAH88911.1"/>
    </source>
</evidence>
<organism evidence="1">
    <name type="scientific">Anguilla anguilla</name>
    <name type="common">European freshwater eel</name>
    <name type="synonym">Muraena anguilla</name>
    <dbReference type="NCBI Taxonomy" id="7936"/>
    <lineage>
        <taxon>Eukaryota</taxon>
        <taxon>Metazoa</taxon>
        <taxon>Chordata</taxon>
        <taxon>Craniata</taxon>
        <taxon>Vertebrata</taxon>
        <taxon>Euteleostomi</taxon>
        <taxon>Actinopterygii</taxon>
        <taxon>Neopterygii</taxon>
        <taxon>Teleostei</taxon>
        <taxon>Anguilliformes</taxon>
        <taxon>Anguillidae</taxon>
        <taxon>Anguilla</taxon>
    </lineage>
</organism>
<name>A0A0E9WF47_ANGAN</name>
<protein>
    <submittedName>
        <fullName evidence="1">Uncharacterized protein</fullName>
    </submittedName>
</protein>
<proteinExistence type="predicted"/>
<dbReference type="AlphaFoldDB" id="A0A0E9WF47"/>
<sequence length="39" mass="4640">MTRSPVIRMYCMLYLLVRKYKGVVLCFISAIMKHICSDR</sequence>
<reference evidence="1" key="1">
    <citation type="submission" date="2014-11" db="EMBL/GenBank/DDBJ databases">
        <authorList>
            <person name="Amaro Gonzalez C."/>
        </authorList>
    </citation>
    <scope>NUCLEOTIDE SEQUENCE</scope>
</reference>
<accession>A0A0E9WF47</accession>